<dbReference type="RefSeq" id="WP_345367924.1">
    <property type="nucleotide sequence ID" value="NZ_BAABII010000020.1"/>
</dbReference>
<feature type="domain" description="Asparagine synthetase" evidence="1">
    <location>
        <begin position="213"/>
        <end position="596"/>
    </location>
</feature>
<protein>
    <submittedName>
        <fullName evidence="2">Asparagine synthase C-terminal domain-containing protein</fullName>
    </submittedName>
</protein>
<evidence type="ECO:0000259" key="1">
    <source>
        <dbReference type="Pfam" id="PF00733"/>
    </source>
</evidence>
<keyword evidence="3" id="KW-1185">Reference proteome</keyword>
<dbReference type="Gene3D" id="3.40.50.620">
    <property type="entry name" value="HUPs"/>
    <property type="match status" value="2"/>
</dbReference>
<dbReference type="Pfam" id="PF00733">
    <property type="entry name" value="Asn_synthase"/>
    <property type="match status" value="1"/>
</dbReference>
<dbReference type="Proteomes" id="UP001564626">
    <property type="component" value="Unassembled WGS sequence"/>
</dbReference>
<organism evidence="2 3">
    <name type="scientific">Saccharopolyspora cebuensis</name>
    <dbReference type="NCBI Taxonomy" id="418759"/>
    <lineage>
        <taxon>Bacteria</taxon>
        <taxon>Bacillati</taxon>
        <taxon>Actinomycetota</taxon>
        <taxon>Actinomycetes</taxon>
        <taxon>Pseudonocardiales</taxon>
        <taxon>Pseudonocardiaceae</taxon>
        <taxon>Saccharopolyspora</taxon>
    </lineage>
</organism>
<dbReference type="InterPro" id="IPR014729">
    <property type="entry name" value="Rossmann-like_a/b/a_fold"/>
</dbReference>
<sequence length="609" mass="66770">MLPFPEPEVPWFLVLPDHPDVFPWYDRARQHATRSLRHPSGRPWLLGRWPDEDLCIAVGRGRHAAALGVHRVDHDVLEARLRSHASLDSFARSEPGSFHLIASVDGELRVQGPVLHGRRVVHASTPDGLVLVSDRADVLAWLLGLDVDPALLGLRLLGEAVPHPLGIAPLFTGVDAVDVGHYVVVPPRGAARQVRWWRPPEPTRSLADGAAALQDALTDAVRVRTARPARASCDLAGVDSTAVCGLLAREDVELRAFTVASPDPYDDDLVFAGRTVAALGVAHEVVRTDVMPVVYQDFAATPPALDEPSPISVENGRLDALFRLVAESGCTDHFGGYGGDELLHGSPAWFTSYLRTDPGLALRNLRASRANGRWPRGETARQALDPRSYGNWMRRFADRLGGPPPGTRHPALDWGAVAAFGPWTPVEAVRLAQQRVREASRSARPLSEVRGLHRDLTMMVACSGMLRAFGPVAARHGVTVHAPFYDDRVIEAGLSVRAQDRISRWRYKPLLAEAMRGIVPDVSLDRATKAEGSAVEHQGIVRNRRAILEYFEESRLAELGLLDRRAFHQHVSATSATAQDFTAHLFPSVACEMWLRRLAGAPTDVEQVR</sequence>
<dbReference type="SUPFAM" id="SSF52402">
    <property type="entry name" value="Adenine nucleotide alpha hydrolases-like"/>
    <property type="match status" value="1"/>
</dbReference>
<proteinExistence type="predicted"/>
<name>A0ABV4CBI6_9PSEU</name>
<dbReference type="InterPro" id="IPR001962">
    <property type="entry name" value="Asn_synthase"/>
</dbReference>
<gene>
    <name evidence="2" type="ORF">AB8O55_03685</name>
</gene>
<dbReference type="EMBL" id="JBGEHV010000004">
    <property type="protein sequence ID" value="MEY8038485.1"/>
    <property type="molecule type" value="Genomic_DNA"/>
</dbReference>
<accession>A0ABV4CBI6</accession>
<evidence type="ECO:0000313" key="3">
    <source>
        <dbReference type="Proteomes" id="UP001564626"/>
    </source>
</evidence>
<reference evidence="2 3" key="1">
    <citation type="submission" date="2024-08" db="EMBL/GenBank/DDBJ databases">
        <title>Genome mining of Saccharopolyspora cebuensis PGLac3 from Nigerian medicinal plant.</title>
        <authorList>
            <person name="Ezeobiora C.E."/>
            <person name="Igbokwe N.H."/>
            <person name="Amin D.H."/>
            <person name="Mendie U.E."/>
        </authorList>
    </citation>
    <scope>NUCLEOTIDE SEQUENCE [LARGE SCALE GENOMIC DNA]</scope>
    <source>
        <strain evidence="2 3">PGLac3</strain>
    </source>
</reference>
<evidence type="ECO:0000313" key="2">
    <source>
        <dbReference type="EMBL" id="MEY8038485.1"/>
    </source>
</evidence>
<comment type="caution">
    <text evidence="2">The sequence shown here is derived from an EMBL/GenBank/DDBJ whole genome shotgun (WGS) entry which is preliminary data.</text>
</comment>